<dbReference type="GO" id="GO:0019877">
    <property type="term" value="P:diaminopimelate biosynthetic process"/>
    <property type="evidence" value="ECO:0007669"/>
    <property type="project" value="UniProtKB-KW"/>
</dbReference>
<reference evidence="20" key="2">
    <citation type="submission" date="2020-09" db="EMBL/GenBank/DDBJ databases">
        <authorList>
            <person name="Sun Q."/>
            <person name="Zhou Y."/>
        </authorList>
    </citation>
    <scope>NUCLEOTIDE SEQUENCE</scope>
    <source>
        <strain evidence="20">CGMCC 1.15371</strain>
    </source>
</reference>
<dbReference type="AlphaFoldDB" id="A0A8J2VXK4"/>
<dbReference type="GO" id="GO:0009088">
    <property type="term" value="P:threonine biosynthetic process"/>
    <property type="evidence" value="ECO:0007669"/>
    <property type="project" value="UniProtKB-UniPathway"/>
</dbReference>
<name>A0A8J2VXK4_9BACL</name>
<gene>
    <name evidence="20" type="primary">lysC</name>
    <name evidence="20" type="ORF">GCM10011391_21460</name>
</gene>
<dbReference type="NCBIfam" id="NF005156">
    <property type="entry name" value="PRK06635.1-5"/>
    <property type="match status" value="1"/>
</dbReference>
<evidence type="ECO:0000256" key="6">
    <source>
        <dbReference type="ARBA" id="ARBA00022605"/>
    </source>
</evidence>
<dbReference type="NCBIfam" id="TIGR00657">
    <property type="entry name" value="asp_kinases"/>
    <property type="match status" value="1"/>
</dbReference>
<comment type="catalytic activity">
    <reaction evidence="14 17">
        <text>L-aspartate + ATP = 4-phospho-L-aspartate + ADP</text>
        <dbReference type="Rhea" id="RHEA:23776"/>
        <dbReference type="ChEBI" id="CHEBI:29991"/>
        <dbReference type="ChEBI" id="CHEBI:30616"/>
        <dbReference type="ChEBI" id="CHEBI:57535"/>
        <dbReference type="ChEBI" id="CHEBI:456216"/>
        <dbReference type="EC" id="2.7.2.4"/>
    </reaction>
</comment>
<evidence type="ECO:0000259" key="19">
    <source>
        <dbReference type="PROSITE" id="PS51671"/>
    </source>
</evidence>
<evidence type="ECO:0000256" key="4">
    <source>
        <dbReference type="ARBA" id="ARBA00005139"/>
    </source>
</evidence>
<evidence type="ECO:0000256" key="5">
    <source>
        <dbReference type="ARBA" id="ARBA00010122"/>
    </source>
</evidence>
<dbReference type="PANTHER" id="PTHR21499:SF68">
    <property type="entry name" value="ASPARTOKINASE 2"/>
    <property type="match status" value="1"/>
</dbReference>
<dbReference type="InterPro" id="IPR018042">
    <property type="entry name" value="Aspartate_kinase_CS"/>
</dbReference>
<evidence type="ECO:0000256" key="14">
    <source>
        <dbReference type="ARBA" id="ARBA00047872"/>
    </source>
</evidence>
<comment type="subunit">
    <text evidence="15">Tetramer consisting of 2 isoforms Alpha (catalytic and regulation) and of a homodimer of 2 isoforms Beta (regulation).</text>
</comment>
<comment type="similarity">
    <text evidence="5 17">Belongs to the aspartokinase family.</text>
</comment>
<dbReference type="CDD" id="cd04913">
    <property type="entry name" value="ACT_AKii-LysC-BS-like_1"/>
    <property type="match status" value="1"/>
</dbReference>
<dbReference type="UniPathway" id="UPA00034">
    <property type="reaction ID" value="UER00015"/>
</dbReference>
<evidence type="ECO:0000256" key="16">
    <source>
        <dbReference type="PIRSR" id="PIRSR000726-1"/>
    </source>
</evidence>
<evidence type="ECO:0000256" key="7">
    <source>
        <dbReference type="ARBA" id="ARBA00022679"/>
    </source>
</evidence>
<feature type="domain" description="ACT" evidence="19">
    <location>
        <begin position="264"/>
        <end position="347"/>
    </location>
</feature>
<dbReference type="UniPathway" id="UPA00051">
    <property type="reaction ID" value="UER00462"/>
</dbReference>
<comment type="pathway">
    <text evidence="4 18">Amino-acid biosynthesis; L-threonine biosynthesis; L-threonine from L-aspartate: step 1/5.</text>
</comment>
<keyword evidence="6 18" id="KW-0028">Amino-acid biosynthesis</keyword>
<evidence type="ECO:0000256" key="15">
    <source>
        <dbReference type="ARBA" id="ARBA00063835"/>
    </source>
</evidence>
<feature type="binding site" evidence="16">
    <location>
        <position position="74"/>
    </location>
    <ligand>
        <name>substrate</name>
    </ligand>
</feature>
<keyword evidence="13" id="KW-0457">Lysine biosynthesis</keyword>
<feature type="binding site" evidence="16">
    <location>
        <position position="47"/>
    </location>
    <ligand>
        <name>substrate</name>
    </ligand>
</feature>
<dbReference type="GO" id="GO:0009089">
    <property type="term" value="P:lysine biosynthetic process via diaminopimelate"/>
    <property type="evidence" value="ECO:0007669"/>
    <property type="project" value="UniProtKB-UniPathway"/>
</dbReference>
<proteinExistence type="inferred from homology"/>
<dbReference type="InterPro" id="IPR001048">
    <property type="entry name" value="Asp/Glu/Uridylate_kinase"/>
</dbReference>
<dbReference type="PROSITE" id="PS51671">
    <property type="entry name" value="ACT"/>
    <property type="match status" value="1"/>
</dbReference>
<dbReference type="SUPFAM" id="SSF53633">
    <property type="entry name" value="Carbamate kinase-like"/>
    <property type="match status" value="1"/>
</dbReference>
<keyword evidence="21" id="KW-1185">Reference proteome</keyword>
<dbReference type="InterPro" id="IPR001341">
    <property type="entry name" value="Asp_kinase"/>
</dbReference>
<dbReference type="PANTHER" id="PTHR21499">
    <property type="entry name" value="ASPARTATE KINASE"/>
    <property type="match status" value="1"/>
</dbReference>
<dbReference type="PIRSF" id="PIRSF000726">
    <property type="entry name" value="Asp_kin"/>
    <property type="match status" value="1"/>
</dbReference>
<evidence type="ECO:0000256" key="11">
    <source>
        <dbReference type="ARBA" id="ARBA00022840"/>
    </source>
</evidence>
<sequence>MSITVMKFGGTSVGSIARIKSVADRIISKLGEGEQVVVVVSAMGKTTDHLLELAKQISERPKKRELDMLLSTGEQQTIALLAMEMEARGYPAISLTGWQAGIRTERVYGNARIEDIKTEILLQHLSDDRVVVVAGFQGVAQDQEITTLGRGGSDTSAVALAAALKASLCEIYTDVDGVYTTDPRVVKEARKLKEISYDEMLEMAYLGAGVLHPRAVENAKKYHVPLTVRSSFDTTNGTIIKGEAHLEKGLAVRGLAFEREVVKVTLLGLPNEIHTLPTVFQVLAESNVNVDVIIQNALDEQETSISFTLAEAGLADALEVIKHNKPRLKFQEINVEADLAKVSIVGSGMVSNPGVAATMFKTLSDEGIKVKMVSTSEIKVSTVIAADQLNKALNACHRAFRLEEAPETSSAGVE</sequence>
<dbReference type="InterPro" id="IPR002912">
    <property type="entry name" value="ACT_dom"/>
</dbReference>
<dbReference type="GO" id="GO:0009090">
    <property type="term" value="P:homoserine biosynthetic process"/>
    <property type="evidence" value="ECO:0007669"/>
    <property type="project" value="TreeGrafter"/>
</dbReference>
<keyword evidence="11 16" id="KW-0067">ATP-binding</keyword>
<dbReference type="Pfam" id="PF00696">
    <property type="entry name" value="AA_kinase"/>
    <property type="match status" value="1"/>
</dbReference>
<dbReference type="PROSITE" id="PS00324">
    <property type="entry name" value="ASPARTOKINASE"/>
    <property type="match status" value="1"/>
</dbReference>
<dbReference type="EC" id="2.7.2.4" evidence="17"/>
<dbReference type="UniPathway" id="UPA00050">
    <property type="reaction ID" value="UER00461"/>
</dbReference>
<protein>
    <recommendedName>
        <fullName evidence="17">Aspartokinase</fullName>
        <ecNumber evidence="17">2.7.2.4</ecNumber>
    </recommendedName>
</protein>
<dbReference type="NCBIfam" id="NF005155">
    <property type="entry name" value="PRK06635.1-4"/>
    <property type="match status" value="1"/>
</dbReference>
<feature type="binding site" evidence="16">
    <location>
        <position position="184"/>
    </location>
    <ligand>
        <name>ATP</name>
        <dbReference type="ChEBI" id="CHEBI:30616"/>
    </ligand>
</feature>
<evidence type="ECO:0000256" key="12">
    <source>
        <dbReference type="ARBA" id="ARBA00022915"/>
    </source>
</evidence>
<evidence type="ECO:0000256" key="17">
    <source>
        <dbReference type="RuleBase" id="RU003448"/>
    </source>
</evidence>
<comment type="pathway">
    <text evidence="3 18">Amino-acid biosynthesis; L-methionine biosynthesis via de novo pathway; L-homoserine from L-aspartate: step 1/3.</text>
</comment>
<dbReference type="NCBIfam" id="NF005154">
    <property type="entry name" value="PRK06635.1-2"/>
    <property type="match status" value="1"/>
</dbReference>
<evidence type="ECO:0000256" key="3">
    <source>
        <dbReference type="ARBA" id="ARBA00004986"/>
    </source>
</evidence>
<evidence type="ECO:0000256" key="2">
    <source>
        <dbReference type="ARBA" id="ARBA00004766"/>
    </source>
</evidence>
<dbReference type="InterPro" id="IPR036393">
    <property type="entry name" value="AceGlu_kinase-like_sf"/>
</dbReference>
<dbReference type="FunFam" id="3.30.2130.10:FF:000001">
    <property type="entry name" value="Bifunctional aspartokinase/homoserine dehydrogenase"/>
    <property type="match status" value="1"/>
</dbReference>
<dbReference type="InterPro" id="IPR045865">
    <property type="entry name" value="ACT-like_dom_sf"/>
</dbReference>
<evidence type="ECO:0000313" key="21">
    <source>
        <dbReference type="Proteomes" id="UP000628775"/>
    </source>
</evidence>
<evidence type="ECO:0000256" key="8">
    <source>
        <dbReference type="ARBA" id="ARBA00022737"/>
    </source>
</evidence>
<keyword evidence="12" id="KW-0220">Diaminopimelate biosynthesis</keyword>
<comment type="function">
    <text evidence="1">Catalyzes the phosphorylation of the beta-carboxyl group of aspartic acid with ATP to yield 4-phospho-L-aspartate, which is involved in the branched biosynthetic pathway leading to the biosynthesis of amino acids threonine, isoleucine and methionine.</text>
</comment>
<dbReference type="RefSeq" id="WP_188693439.1">
    <property type="nucleotide sequence ID" value="NZ_BMIR01000009.1"/>
</dbReference>
<feature type="binding site" evidence="16">
    <location>
        <begin position="173"/>
        <end position="174"/>
    </location>
    <ligand>
        <name>ATP</name>
        <dbReference type="ChEBI" id="CHEBI:30616"/>
    </ligand>
</feature>
<evidence type="ECO:0000256" key="1">
    <source>
        <dbReference type="ARBA" id="ARBA00003121"/>
    </source>
</evidence>
<evidence type="ECO:0000256" key="10">
    <source>
        <dbReference type="ARBA" id="ARBA00022777"/>
    </source>
</evidence>
<comment type="caution">
    <text evidence="20">The sequence shown here is derived from an EMBL/GenBank/DDBJ whole genome shotgun (WGS) entry which is preliminary data.</text>
</comment>
<organism evidence="20 21">
    <name type="scientific">Pullulanibacillus camelliae</name>
    <dbReference type="NCBI Taxonomy" id="1707096"/>
    <lineage>
        <taxon>Bacteria</taxon>
        <taxon>Bacillati</taxon>
        <taxon>Bacillota</taxon>
        <taxon>Bacilli</taxon>
        <taxon>Bacillales</taxon>
        <taxon>Sporolactobacillaceae</taxon>
        <taxon>Pullulanibacillus</taxon>
    </lineage>
</organism>
<keyword evidence="10 17" id="KW-0418">Kinase</keyword>
<dbReference type="Gene3D" id="3.40.1160.10">
    <property type="entry name" value="Acetylglutamate kinase-like"/>
    <property type="match status" value="1"/>
</dbReference>
<dbReference type="EMBL" id="BMIR01000009">
    <property type="protein sequence ID" value="GGE42377.1"/>
    <property type="molecule type" value="Genomic_DNA"/>
</dbReference>
<dbReference type="GO" id="GO:0005524">
    <property type="term" value="F:ATP binding"/>
    <property type="evidence" value="ECO:0007669"/>
    <property type="project" value="UniProtKB-KW"/>
</dbReference>
<comment type="pathway">
    <text evidence="2 18">Amino-acid biosynthesis; L-lysine biosynthesis via DAP pathway; (S)-tetrahydrodipicolinate from L-aspartate: step 1/4.</text>
</comment>
<keyword evidence="9 16" id="KW-0547">Nucleotide-binding</keyword>
<evidence type="ECO:0000256" key="18">
    <source>
        <dbReference type="RuleBase" id="RU004249"/>
    </source>
</evidence>
<keyword evidence="7 17" id="KW-0808">Transferase</keyword>
<dbReference type="CDD" id="cd04923">
    <property type="entry name" value="ACT_AK-LysC-DapG-like_2"/>
    <property type="match status" value="1"/>
</dbReference>
<dbReference type="GO" id="GO:0005829">
    <property type="term" value="C:cytosol"/>
    <property type="evidence" value="ECO:0007669"/>
    <property type="project" value="TreeGrafter"/>
</dbReference>
<dbReference type="Proteomes" id="UP000628775">
    <property type="component" value="Unassembled WGS sequence"/>
</dbReference>
<evidence type="ECO:0000256" key="9">
    <source>
        <dbReference type="ARBA" id="ARBA00022741"/>
    </source>
</evidence>
<dbReference type="Pfam" id="PF22468">
    <property type="entry name" value="ACT_9"/>
    <property type="match status" value="1"/>
</dbReference>
<feature type="binding site" evidence="16">
    <location>
        <begin position="7"/>
        <end position="10"/>
    </location>
    <ligand>
        <name>ATP</name>
        <dbReference type="ChEBI" id="CHEBI:30616"/>
    </ligand>
</feature>
<reference evidence="20" key="1">
    <citation type="journal article" date="2014" name="Int. J. Syst. Evol. Microbiol.">
        <title>Complete genome sequence of Corynebacterium casei LMG S-19264T (=DSM 44701T), isolated from a smear-ripened cheese.</title>
        <authorList>
            <consortium name="US DOE Joint Genome Institute (JGI-PGF)"/>
            <person name="Walter F."/>
            <person name="Albersmeier A."/>
            <person name="Kalinowski J."/>
            <person name="Ruckert C."/>
        </authorList>
    </citation>
    <scope>NUCLEOTIDE SEQUENCE</scope>
    <source>
        <strain evidence="20">CGMCC 1.15371</strain>
    </source>
</reference>
<evidence type="ECO:0000256" key="13">
    <source>
        <dbReference type="ARBA" id="ARBA00023154"/>
    </source>
</evidence>
<dbReference type="FunFam" id="3.40.1160.10:FF:000002">
    <property type="entry name" value="Aspartokinase"/>
    <property type="match status" value="1"/>
</dbReference>
<dbReference type="NCBIfam" id="TIGR00656">
    <property type="entry name" value="asp_kin_monofn"/>
    <property type="match status" value="1"/>
</dbReference>
<dbReference type="InterPro" id="IPR005260">
    <property type="entry name" value="Asp_kin_monofn"/>
</dbReference>
<dbReference type="CDD" id="cd04246">
    <property type="entry name" value="AAK_AK-DapG-like"/>
    <property type="match status" value="1"/>
</dbReference>
<feature type="binding site" evidence="16">
    <location>
        <position position="179"/>
    </location>
    <ligand>
        <name>ATP</name>
        <dbReference type="ChEBI" id="CHEBI:30616"/>
    </ligand>
</feature>
<accession>A0A8J2VXK4</accession>
<dbReference type="InterPro" id="IPR054352">
    <property type="entry name" value="ACT_Aspartokinase"/>
</dbReference>
<dbReference type="GO" id="GO:0004072">
    <property type="term" value="F:aspartate kinase activity"/>
    <property type="evidence" value="ECO:0007669"/>
    <property type="project" value="UniProtKB-EC"/>
</dbReference>
<keyword evidence="8" id="KW-0677">Repeat</keyword>
<evidence type="ECO:0000313" key="20">
    <source>
        <dbReference type="EMBL" id="GGE42377.1"/>
    </source>
</evidence>
<dbReference type="Gene3D" id="3.30.2130.10">
    <property type="entry name" value="VC0802-like"/>
    <property type="match status" value="1"/>
</dbReference>
<dbReference type="SUPFAM" id="SSF55021">
    <property type="entry name" value="ACT-like"/>
    <property type="match status" value="2"/>
</dbReference>